<dbReference type="EMBL" id="HE796683">
    <property type="protein sequence ID" value="CCG99032.1"/>
    <property type="molecule type" value="Genomic_DNA"/>
</dbReference>
<dbReference type="Pfam" id="PF25583">
    <property type="entry name" value="WCX"/>
    <property type="match status" value="1"/>
</dbReference>
<dbReference type="Pfam" id="PF08279">
    <property type="entry name" value="HTH_11"/>
    <property type="match status" value="1"/>
</dbReference>
<evidence type="ECO:0000313" key="4">
    <source>
        <dbReference type="EMBL" id="CCG99032.1"/>
    </source>
</evidence>
<dbReference type="eggNOG" id="COG2378">
    <property type="taxonomic scope" value="Bacteria"/>
</dbReference>
<protein>
    <submittedName>
        <fullName evidence="4">Putative HTH-type transcriptional regulator yobV</fullName>
    </submittedName>
</protein>
<name>I0K4H9_9BACT</name>
<dbReference type="InterPro" id="IPR026881">
    <property type="entry name" value="WYL_dom"/>
</dbReference>
<dbReference type="GO" id="GO:0003700">
    <property type="term" value="F:DNA-binding transcription factor activity"/>
    <property type="evidence" value="ECO:0007669"/>
    <property type="project" value="InterPro"/>
</dbReference>
<dbReference type="HOGENOM" id="CLU_041141_5_1_10"/>
<gene>
    <name evidence="4" type="primary">yobV1</name>
    <name evidence="4" type="ORF">FAES_1021</name>
</gene>
<dbReference type="RefSeq" id="WP_015330132.1">
    <property type="nucleotide sequence ID" value="NC_020054.1"/>
</dbReference>
<dbReference type="InterPro" id="IPR001034">
    <property type="entry name" value="DeoR_HTH"/>
</dbReference>
<dbReference type="InterPro" id="IPR051534">
    <property type="entry name" value="CBASS_pafABC_assoc_protein"/>
</dbReference>
<dbReference type="InterPro" id="IPR028349">
    <property type="entry name" value="PafC-like"/>
</dbReference>
<dbReference type="InterPro" id="IPR057727">
    <property type="entry name" value="WCX_dom"/>
</dbReference>
<evidence type="ECO:0000259" key="3">
    <source>
        <dbReference type="PROSITE" id="PS51000"/>
    </source>
</evidence>
<evidence type="ECO:0000313" key="5">
    <source>
        <dbReference type="Proteomes" id="UP000011058"/>
    </source>
</evidence>
<reference evidence="4 5" key="1">
    <citation type="journal article" date="2012" name="J. Bacteriol.">
        <title>Genome Sequence of Fibrella aestuarina BUZ 2T, a Filamentous Marine Bacterium.</title>
        <authorList>
            <person name="Filippini M."/>
            <person name="Qi W."/>
            <person name="Blom J."/>
            <person name="Goesmann A."/>
            <person name="Smits T.H."/>
            <person name="Bagheri H.C."/>
        </authorList>
    </citation>
    <scope>NUCLEOTIDE SEQUENCE [LARGE SCALE GENOMIC DNA]</scope>
    <source>
        <strain evidence="5">BUZ 2T</strain>
    </source>
</reference>
<proteinExistence type="predicted"/>
<dbReference type="STRING" id="1166018.FAES_1021"/>
<dbReference type="Pfam" id="PF13280">
    <property type="entry name" value="WYL"/>
    <property type="match status" value="1"/>
</dbReference>
<dbReference type="Proteomes" id="UP000011058">
    <property type="component" value="Chromosome"/>
</dbReference>
<sequence>MPRLDRLTAILIHLQTKRVVKAQELADRFGVSLRTIYRDVRSLEEAGVPVGAEAGVGYFLEDYHLPPVMFSKNEASALLFGAKLVDQYTDGSVREGFESALYKIKSVLKRGEKDHIDDLSDQIAVQRSAASAVSGSGTVLSTIQAAIVARHRLRMVYQRQYGTDTEREIEPIGLLHYGVGWHLIAWCHLRQAYRDFRTDRIVRLADTGQPFPARDRLSLSDYLGTLQFTAQLTEVWVRFDEAMARHAQVQRYNFGYVDEEVLDGQVRMRFLTMSTEGLCRWLLMFGNGIHLESPVELRDNLRAYAQELMAHWG</sequence>
<dbReference type="InterPro" id="IPR013196">
    <property type="entry name" value="HTH_11"/>
</dbReference>
<evidence type="ECO:0000256" key="1">
    <source>
        <dbReference type="ARBA" id="ARBA00023015"/>
    </source>
</evidence>
<dbReference type="OrthoDB" id="9815009at2"/>
<dbReference type="PANTHER" id="PTHR34580">
    <property type="match status" value="1"/>
</dbReference>
<organism evidence="4 5">
    <name type="scientific">Fibrella aestuarina BUZ 2</name>
    <dbReference type="NCBI Taxonomy" id="1166018"/>
    <lineage>
        <taxon>Bacteria</taxon>
        <taxon>Pseudomonadati</taxon>
        <taxon>Bacteroidota</taxon>
        <taxon>Cytophagia</taxon>
        <taxon>Cytophagales</taxon>
        <taxon>Spirosomataceae</taxon>
        <taxon>Fibrella</taxon>
    </lineage>
</organism>
<keyword evidence="1" id="KW-0805">Transcription regulation</keyword>
<dbReference type="Gene3D" id="1.10.10.10">
    <property type="entry name" value="Winged helix-like DNA-binding domain superfamily/Winged helix DNA-binding domain"/>
    <property type="match status" value="1"/>
</dbReference>
<dbReference type="PROSITE" id="PS51000">
    <property type="entry name" value="HTH_DEOR_2"/>
    <property type="match status" value="1"/>
</dbReference>
<dbReference type="InterPro" id="IPR036390">
    <property type="entry name" value="WH_DNA-bd_sf"/>
</dbReference>
<evidence type="ECO:0000256" key="2">
    <source>
        <dbReference type="ARBA" id="ARBA00023163"/>
    </source>
</evidence>
<keyword evidence="5" id="KW-1185">Reference proteome</keyword>
<dbReference type="PIRSF" id="PIRSF016838">
    <property type="entry name" value="PafC"/>
    <property type="match status" value="1"/>
</dbReference>
<dbReference type="AlphaFoldDB" id="I0K4H9"/>
<feature type="domain" description="HTH deoR-type" evidence="3">
    <location>
        <begin position="3"/>
        <end position="58"/>
    </location>
</feature>
<dbReference type="InterPro" id="IPR036388">
    <property type="entry name" value="WH-like_DNA-bd_sf"/>
</dbReference>
<keyword evidence="2" id="KW-0804">Transcription</keyword>
<accession>I0K4H9</accession>
<dbReference type="PROSITE" id="PS52050">
    <property type="entry name" value="WYL"/>
    <property type="match status" value="1"/>
</dbReference>
<dbReference type="KEGG" id="fae:FAES_1021"/>
<dbReference type="PANTHER" id="PTHR34580:SF3">
    <property type="entry name" value="PROTEIN PAFB"/>
    <property type="match status" value="1"/>
</dbReference>
<dbReference type="SUPFAM" id="SSF46785">
    <property type="entry name" value="Winged helix' DNA-binding domain"/>
    <property type="match status" value="1"/>
</dbReference>